<proteinExistence type="predicted"/>
<keyword evidence="4" id="KW-1185">Reference proteome</keyword>
<sequence length="220" mass="24764">MFVLRWPDGFVCPKCGSTEYCEVACSSRKDAEDRLPLFQCKNCSKQTSITVGDLFHKTKTDLRKRFLKVYLVANDKRGVAATTIARNIGVSYPTAWGMLRKMRKAMVNRNGWYQLEGLVQIDDAYVGGESHGDGKRGRGSDQDPVIVAVQMERGKPKYITMALMPNLTKETVAPVLSERLKPNCVWDTDGSMTLVACAKELEPIYLPQSHPRQKGWVKMK</sequence>
<dbReference type="InterPro" id="IPR024442">
    <property type="entry name" value="Transposase_Zn_ribbon"/>
</dbReference>
<feature type="domain" description="ISXO2-like transposase" evidence="2">
    <location>
        <begin position="114"/>
        <end position="190"/>
    </location>
</feature>
<evidence type="ECO:0000259" key="1">
    <source>
        <dbReference type="Pfam" id="PF12760"/>
    </source>
</evidence>
<dbReference type="AlphaFoldDB" id="A0A4R8LGB6"/>
<dbReference type="InterPro" id="IPR024445">
    <property type="entry name" value="Tnp_ISXO2-like"/>
</dbReference>
<comment type="caution">
    <text evidence="3">The sequence shown here is derived from an EMBL/GenBank/DDBJ whole genome shotgun (WGS) entry which is preliminary data.</text>
</comment>
<protein>
    <submittedName>
        <fullName evidence="3">Transposase-like zinc ribbon protein</fullName>
    </submittedName>
</protein>
<organism evidence="3 4">
    <name type="scientific">Alicyclobacillus sacchari</name>
    <dbReference type="NCBI Taxonomy" id="392010"/>
    <lineage>
        <taxon>Bacteria</taxon>
        <taxon>Bacillati</taxon>
        <taxon>Bacillota</taxon>
        <taxon>Bacilli</taxon>
        <taxon>Bacillales</taxon>
        <taxon>Alicyclobacillaceae</taxon>
        <taxon>Alicyclobacillus</taxon>
    </lineage>
</organism>
<evidence type="ECO:0000313" key="3">
    <source>
        <dbReference type="EMBL" id="TDY42172.1"/>
    </source>
</evidence>
<dbReference type="Proteomes" id="UP000294581">
    <property type="component" value="Unassembled WGS sequence"/>
</dbReference>
<dbReference type="Pfam" id="PF12760">
    <property type="entry name" value="Zn_ribbon_IS1595"/>
    <property type="match status" value="1"/>
</dbReference>
<evidence type="ECO:0000313" key="4">
    <source>
        <dbReference type="Proteomes" id="UP000294581"/>
    </source>
</evidence>
<accession>A0A4R8LGB6</accession>
<dbReference type="EMBL" id="SORF01000017">
    <property type="protein sequence ID" value="TDY42172.1"/>
    <property type="molecule type" value="Genomic_DNA"/>
</dbReference>
<gene>
    <name evidence="3" type="ORF">C7445_11721</name>
</gene>
<reference evidence="3 4" key="1">
    <citation type="submission" date="2019-03" db="EMBL/GenBank/DDBJ databases">
        <title>Genomic Encyclopedia of Type Strains, Phase IV (KMG-IV): sequencing the most valuable type-strain genomes for metagenomic binning, comparative biology and taxonomic classification.</title>
        <authorList>
            <person name="Goeker M."/>
        </authorList>
    </citation>
    <scope>NUCLEOTIDE SEQUENCE [LARGE SCALE GENOMIC DNA]</scope>
    <source>
        <strain evidence="3 4">DSM 17974</strain>
    </source>
</reference>
<name>A0A4R8LGB6_9BACL</name>
<evidence type="ECO:0000259" key="2">
    <source>
        <dbReference type="Pfam" id="PF12762"/>
    </source>
</evidence>
<dbReference type="NCBIfam" id="NF033547">
    <property type="entry name" value="transpos_IS1595"/>
    <property type="match status" value="1"/>
</dbReference>
<dbReference type="Pfam" id="PF12762">
    <property type="entry name" value="DDE_Tnp_IS1595"/>
    <property type="match status" value="1"/>
</dbReference>
<feature type="domain" description="Transposase zinc-ribbon" evidence="1">
    <location>
        <begin position="4"/>
        <end position="46"/>
    </location>
</feature>